<protein>
    <submittedName>
        <fullName evidence="1">Uncharacterized protein</fullName>
    </submittedName>
</protein>
<organism evidence="1 2">
    <name type="scientific">Scomber scombrus</name>
    <name type="common">Atlantic mackerel</name>
    <name type="synonym">Scomber vernalis</name>
    <dbReference type="NCBI Taxonomy" id="13677"/>
    <lineage>
        <taxon>Eukaryota</taxon>
        <taxon>Metazoa</taxon>
        <taxon>Chordata</taxon>
        <taxon>Craniata</taxon>
        <taxon>Vertebrata</taxon>
        <taxon>Euteleostomi</taxon>
        <taxon>Actinopterygii</taxon>
        <taxon>Neopterygii</taxon>
        <taxon>Teleostei</taxon>
        <taxon>Neoteleostei</taxon>
        <taxon>Acanthomorphata</taxon>
        <taxon>Pelagiaria</taxon>
        <taxon>Scombriformes</taxon>
        <taxon>Scombridae</taxon>
        <taxon>Scomber</taxon>
    </lineage>
</organism>
<comment type="caution">
    <text evidence="1">The sequence shown here is derived from an EMBL/GenBank/DDBJ whole genome shotgun (WGS) entry which is preliminary data.</text>
</comment>
<proteinExistence type="predicted"/>
<sequence length="95" mass="10845">MDALFFTLQHRTFIHYSGSSQRQDRHRGIVYKKMDYRLPGLTDSGECLNLPLRPTLRSEQVNTLCLLLITHSSGTPQKITGSLRSVFSSYCVLQN</sequence>
<evidence type="ECO:0000313" key="1">
    <source>
        <dbReference type="EMBL" id="CAK6949341.1"/>
    </source>
</evidence>
<keyword evidence="2" id="KW-1185">Reference proteome</keyword>
<dbReference type="Proteomes" id="UP001314229">
    <property type="component" value="Unassembled WGS sequence"/>
</dbReference>
<reference evidence="1 2" key="1">
    <citation type="submission" date="2024-01" db="EMBL/GenBank/DDBJ databases">
        <authorList>
            <person name="Alioto T."/>
            <person name="Alioto T."/>
            <person name="Gomez Garrido J."/>
        </authorList>
    </citation>
    <scope>NUCLEOTIDE SEQUENCE [LARGE SCALE GENOMIC DNA]</scope>
</reference>
<gene>
    <name evidence="1" type="ORF">FSCOSCO3_A005014</name>
</gene>
<name>A0AAV1MQU1_SCOSC</name>
<evidence type="ECO:0000313" key="2">
    <source>
        <dbReference type="Proteomes" id="UP001314229"/>
    </source>
</evidence>
<dbReference type="EMBL" id="CAWUFR010000001">
    <property type="protein sequence ID" value="CAK6949341.1"/>
    <property type="molecule type" value="Genomic_DNA"/>
</dbReference>
<accession>A0AAV1MQU1</accession>
<dbReference type="AlphaFoldDB" id="A0AAV1MQU1"/>